<evidence type="ECO:0000313" key="9">
    <source>
        <dbReference type="Proteomes" id="UP000008181"/>
    </source>
</evidence>
<accession>G2QVS4</accession>
<feature type="transmembrane region" description="Helical" evidence="6">
    <location>
        <begin position="330"/>
        <end position="355"/>
    </location>
</feature>
<dbReference type="CDD" id="cd17502">
    <property type="entry name" value="MFS_Azr1_MDR_like"/>
    <property type="match status" value="1"/>
</dbReference>
<dbReference type="AlphaFoldDB" id="G2QVS4"/>
<evidence type="ECO:0000256" key="3">
    <source>
        <dbReference type="ARBA" id="ARBA00022989"/>
    </source>
</evidence>
<dbReference type="SUPFAM" id="SSF103473">
    <property type="entry name" value="MFS general substrate transporter"/>
    <property type="match status" value="1"/>
</dbReference>
<dbReference type="InterPro" id="IPR020846">
    <property type="entry name" value="MFS_dom"/>
</dbReference>
<feature type="transmembrane region" description="Helical" evidence="6">
    <location>
        <begin position="156"/>
        <end position="177"/>
    </location>
</feature>
<evidence type="ECO:0000259" key="7">
    <source>
        <dbReference type="PROSITE" id="PS50850"/>
    </source>
</evidence>
<feature type="domain" description="Major facilitator superfamily (MFS) profile" evidence="7">
    <location>
        <begin position="66"/>
        <end position="540"/>
    </location>
</feature>
<dbReference type="RefSeq" id="XP_003650191.1">
    <property type="nucleotide sequence ID" value="XM_003650143.1"/>
</dbReference>
<dbReference type="OrthoDB" id="10021397at2759"/>
<name>G2QVS4_THETT</name>
<dbReference type="KEGG" id="ttt:THITE_157774"/>
<feature type="transmembrane region" description="Helical" evidence="6">
    <location>
        <begin position="289"/>
        <end position="309"/>
    </location>
</feature>
<evidence type="ECO:0000256" key="6">
    <source>
        <dbReference type="SAM" id="Phobius"/>
    </source>
</evidence>
<feature type="transmembrane region" description="Helical" evidence="6">
    <location>
        <begin position="131"/>
        <end position="150"/>
    </location>
</feature>
<evidence type="ECO:0000256" key="5">
    <source>
        <dbReference type="SAM" id="MobiDB-lite"/>
    </source>
</evidence>
<keyword evidence="9" id="KW-1185">Reference proteome</keyword>
<feature type="region of interest" description="Disordered" evidence="5">
    <location>
        <begin position="1"/>
        <end position="54"/>
    </location>
</feature>
<dbReference type="GO" id="GO:0005886">
    <property type="term" value="C:plasma membrane"/>
    <property type="evidence" value="ECO:0007669"/>
    <property type="project" value="TreeGrafter"/>
</dbReference>
<dbReference type="HOGENOM" id="CLU_000960_22_1_1"/>
<feature type="transmembrane region" description="Helical" evidence="6">
    <location>
        <begin position="404"/>
        <end position="422"/>
    </location>
</feature>
<dbReference type="PROSITE" id="PS50850">
    <property type="entry name" value="MFS"/>
    <property type="match status" value="1"/>
</dbReference>
<feature type="transmembrane region" description="Helical" evidence="6">
    <location>
        <begin position="375"/>
        <end position="397"/>
    </location>
</feature>
<evidence type="ECO:0000313" key="8">
    <source>
        <dbReference type="EMBL" id="AEO63855.1"/>
    </source>
</evidence>
<keyword evidence="4 6" id="KW-0472">Membrane</keyword>
<feature type="transmembrane region" description="Helical" evidence="6">
    <location>
        <begin position="437"/>
        <end position="459"/>
    </location>
</feature>
<protein>
    <recommendedName>
        <fullName evidence="7">Major facilitator superfamily (MFS) profile domain-containing protein</fullName>
    </recommendedName>
</protein>
<evidence type="ECO:0000256" key="1">
    <source>
        <dbReference type="ARBA" id="ARBA00004141"/>
    </source>
</evidence>
<organism evidence="8 9">
    <name type="scientific">Thermothielavioides terrestris (strain ATCC 38088 / NRRL 8126)</name>
    <name type="common">Thielavia terrestris</name>
    <dbReference type="NCBI Taxonomy" id="578455"/>
    <lineage>
        <taxon>Eukaryota</taxon>
        <taxon>Fungi</taxon>
        <taxon>Dikarya</taxon>
        <taxon>Ascomycota</taxon>
        <taxon>Pezizomycotina</taxon>
        <taxon>Sordariomycetes</taxon>
        <taxon>Sordariomycetidae</taxon>
        <taxon>Sordariales</taxon>
        <taxon>Chaetomiaceae</taxon>
        <taxon>Thermothielavioides</taxon>
        <taxon>Thermothielavioides terrestris</taxon>
    </lineage>
</organism>
<sequence>MQHPRVTPESSTAESELSAGTADSAEKRGALETGHATPAQTGTTLPAEKDEEHEPDYPTGLKLFMIGFGLCLAVLCSNLDRSILGVATPQITTDFGSFGDIGWYGAAYLLTSCCSQMLYGKVYAHFDVKRIFLSALAVFEIGSVLCAAAPSSDCLIVGRAVAGLGATGISTGALLIISRSMPVSQRPKYTAMVGAAMGVTLVIAPFLGGVLTDKVTWRWCFWINLPLGGLTLIITFFLVRLPEKSGQDEAISWAQFARKLDLVGNIILLPAVVCLLLALQWGGAIYAWTNWRCILLLCIFSVVSVIWAVKQVRGGDNSTVPMRLLKIRSILAATWFAFCLFGMLFIQSYYIPIWFQAVGGDSAYTAGISEPPPRYYVPSMVAGAVVSAVASGLMLRFGLDTSTAYWAVALVLSGVGFGLGGQQCMMVPQTILQGDDIALGTSVIMFAETLSGSVFLAVCENVFETRLIRELTVRAPAANPAAVIANGASGLRSAMSKLYDPQTVDGILDSFVEALQPVWTIGLVLAALSLADTSLRGAAP</sequence>
<gene>
    <name evidence="8" type="ORF">THITE_157774</name>
</gene>
<feature type="transmembrane region" description="Helical" evidence="6">
    <location>
        <begin position="262"/>
        <end position="283"/>
    </location>
</feature>
<keyword evidence="3 6" id="KW-1133">Transmembrane helix</keyword>
<evidence type="ECO:0000256" key="2">
    <source>
        <dbReference type="ARBA" id="ARBA00022692"/>
    </source>
</evidence>
<feature type="transmembrane region" description="Helical" evidence="6">
    <location>
        <begin position="189"/>
        <end position="209"/>
    </location>
</feature>
<dbReference type="EMBL" id="CP003009">
    <property type="protein sequence ID" value="AEO63855.1"/>
    <property type="molecule type" value="Genomic_DNA"/>
</dbReference>
<dbReference type="Pfam" id="PF07690">
    <property type="entry name" value="MFS_1"/>
    <property type="match status" value="1"/>
</dbReference>
<comment type="subcellular location">
    <subcellularLocation>
        <location evidence="1">Membrane</location>
        <topology evidence="1">Multi-pass membrane protein</topology>
    </subcellularLocation>
</comment>
<feature type="transmembrane region" description="Helical" evidence="6">
    <location>
        <begin position="221"/>
        <end position="241"/>
    </location>
</feature>
<dbReference type="GeneID" id="11521155"/>
<dbReference type="PANTHER" id="PTHR23501">
    <property type="entry name" value="MAJOR FACILITATOR SUPERFAMILY"/>
    <property type="match status" value="1"/>
</dbReference>
<proteinExistence type="predicted"/>
<dbReference type="eggNOG" id="KOG0254">
    <property type="taxonomic scope" value="Eukaryota"/>
</dbReference>
<dbReference type="PANTHER" id="PTHR23501:SF199">
    <property type="entry name" value="MFS EFFLUX TRANSPORTER INPD-RELATED"/>
    <property type="match status" value="1"/>
</dbReference>
<dbReference type="InterPro" id="IPR011701">
    <property type="entry name" value="MFS"/>
</dbReference>
<evidence type="ECO:0000256" key="4">
    <source>
        <dbReference type="ARBA" id="ARBA00023136"/>
    </source>
</evidence>
<keyword evidence="2 6" id="KW-0812">Transmembrane</keyword>
<dbReference type="GO" id="GO:0022857">
    <property type="term" value="F:transmembrane transporter activity"/>
    <property type="evidence" value="ECO:0007669"/>
    <property type="project" value="InterPro"/>
</dbReference>
<dbReference type="InterPro" id="IPR036259">
    <property type="entry name" value="MFS_trans_sf"/>
</dbReference>
<reference evidence="8 9" key="1">
    <citation type="journal article" date="2011" name="Nat. Biotechnol.">
        <title>Comparative genomic analysis of the thermophilic biomass-degrading fungi Myceliophthora thermophila and Thielavia terrestris.</title>
        <authorList>
            <person name="Berka R.M."/>
            <person name="Grigoriev I.V."/>
            <person name="Otillar R."/>
            <person name="Salamov A."/>
            <person name="Grimwood J."/>
            <person name="Reid I."/>
            <person name="Ishmael N."/>
            <person name="John T."/>
            <person name="Darmond C."/>
            <person name="Moisan M.-C."/>
            <person name="Henrissat B."/>
            <person name="Coutinho P.M."/>
            <person name="Lombard V."/>
            <person name="Natvig D.O."/>
            <person name="Lindquist E."/>
            <person name="Schmutz J."/>
            <person name="Lucas S."/>
            <person name="Harris P."/>
            <person name="Powlowski J."/>
            <person name="Bellemare A."/>
            <person name="Taylor D."/>
            <person name="Butler G."/>
            <person name="de Vries R.P."/>
            <person name="Allijn I.E."/>
            <person name="van den Brink J."/>
            <person name="Ushinsky S."/>
            <person name="Storms R."/>
            <person name="Powell A.J."/>
            <person name="Paulsen I.T."/>
            <person name="Elbourne L.D.H."/>
            <person name="Baker S.E."/>
            <person name="Magnuson J."/>
            <person name="LaBoissiere S."/>
            <person name="Clutterbuck A.J."/>
            <person name="Martinez D."/>
            <person name="Wogulis M."/>
            <person name="de Leon A.L."/>
            <person name="Rey M.W."/>
            <person name="Tsang A."/>
        </authorList>
    </citation>
    <scope>NUCLEOTIDE SEQUENCE [LARGE SCALE GENOMIC DNA]</scope>
    <source>
        <strain evidence="9">ATCC 38088 / NRRL 8126</strain>
    </source>
</reference>
<dbReference type="Gene3D" id="1.20.1250.20">
    <property type="entry name" value="MFS general substrate transporter like domains"/>
    <property type="match status" value="2"/>
</dbReference>
<dbReference type="Proteomes" id="UP000008181">
    <property type="component" value="Chromosome 1"/>
</dbReference>